<dbReference type="AlphaFoldDB" id="A0A328BQY0"/>
<keyword evidence="2" id="KW-0732">Signal</keyword>
<evidence type="ECO:0000313" key="4">
    <source>
        <dbReference type="Proteomes" id="UP000249524"/>
    </source>
</evidence>
<evidence type="ECO:0000256" key="2">
    <source>
        <dbReference type="SAM" id="SignalP"/>
    </source>
</evidence>
<reference evidence="3 4" key="1">
    <citation type="submission" date="2018-05" db="EMBL/GenBank/DDBJ databases">
        <authorList>
            <person name="Lanie J.A."/>
            <person name="Ng W.-L."/>
            <person name="Kazmierczak K.M."/>
            <person name="Andrzejewski T.M."/>
            <person name="Davidsen T.M."/>
            <person name="Wayne K.J."/>
            <person name="Tettelin H."/>
            <person name="Glass J.I."/>
            <person name="Rusch D."/>
            <person name="Podicherti R."/>
            <person name="Tsui H.-C.T."/>
            <person name="Winkler M.E."/>
        </authorList>
    </citation>
    <scope>NUCLEOTIDE SEQUENCE [LARGE SCALE GENOMIC DNA]</scope>
    <source>
        <strain evidence="3 4">BUT-10</strain>
    </source>
</reference>
<dbReference type="RefSeq" id="WP_111274586.1">
    <property type="nucleotide sequence ID" value="NZ_QFYS01000001.1"/>
</dbReference>
<evidence type="ECO:0000256" key="1">
    <source>
        <dbReference type="SAM" id="MobiDB-lite"/>
    </source>
</evidence>
<accession>A0A328BQY0</accession>
<feature type="region of interest" description="Disordered" evidence="1">
    <location>
        <begin position="43"/>
        <end position="66"/>
    </location>
</feature>
<evidence type="ECO:0000313" key="3">
    <source>
        <dbReference type="EMBL" id="RAK69095.1"/>
    </source>
</evidence>
<dbReference type="PROSITE" id="PS51257">
    <property type="entry name" value="PROKAR_LIPOPROTEIN"/>
    <property type="match status" value="1"/>
</dbReference>
<feature type="signal peptide" evidence="2">
    <location>
        <begin position="1"/>
        <end position="23"/>
    </location>
</feature>
<protein>
    <recommendedName>
        <fullName evidence="5">Lipoprotein</fullName>
    </recommendedName>
</protein>
<comment type="caution">
    <text evidence="3">The sequence shown here is derived from an EMBL/GenBank/DDBJ whole genome shotgun (WGS) entry which is preliminary data.</text>
</comment>
<sequence>MANSYRRGALASLAVLLVAGCGAELPGVEGWRPLTAAEKKTLVEERRAESPDQPAPSTEVAGDFNGDGKRDRVVFLVDEGGRRFAPYMFDGAGAPPSELTRGDARHRMYRYSLSVLPVGAAYAFCMEEAASEADCADKKGRRGHVVVFYEVDRGGSVFTWNGQSFEEQSLERRVSSLGVRPAEEHPLAMRAWNVQHRPMQADDRLGTFRR</sequence>
<evidence type="ECO:0008006" key="5">
    <source>
        <dbReference type="Google" id="ProtNLM"/>
    </source>
</evidence>
<name>A0A328BQY0_9CAUL</name>
<gene>
    <name evidence="3" type="ORF">DJ019_03560</name>
</gene>
<dbReference type="Proteomes" id="UP000249524">
    <property type="component" value="Unassembled WGS sequence"/>
</dbReference>
<dbReference type="EMBL" id="QFYS01000001">
    <property type="protein sequence ID" value="RAK69095.1"/>
    <property type="molecule type" value="Genomic_DNA"/>
</dbReference>
<organism evidence="3 4">
    <name type="scientific">Phenylobacterium kunshanense</name>
    <dbReference type="NCBI Taxonomy" id="1445034"/>
    <lineage>
        <taxon>Bacteria</taxon>
        <taxon>Pseudomonadati</taxon>
        <taxon>Pseudomonadota</taxon>
        <taxon>Alphaproteobacteria</taxon>
        <taxon>Caulobacterales</taxon>
        <taxon>Caulobacteraceae</taxon>
        <taxon>Phenylobacterium</taxon>
    </lineage>
</organism>
<keyword evidence="4" id="KW-1185">Reference proteome</keyword>
<proteinExistence type="predicted"/>
<feature type="chain" id="PRO_5016323684" description="Lipoprotein" evidence="2">
    <location>
        <begin position="24"/>
        <end position="210"/>
    </location>
</feature>